<dbReference type="InterPro" id="IPR040676">
    <property type="entry name" value="DUF5641"/>
</dbReference>
<keyword evidence="3" id="KW-1185">Reference proteome</keyword>
<organism evidence="2 3">
    <name type="scientific">Trichonephila inaurata madagascariensis</name>
    <dbReference type="NCBI Taxonomy" id="2747483"/>
    <lineage>
        <taxon>Eukaryota</taxon>
        <taxon>Metazoa</taxon>
        <taxon>Ecdysozoa</taxon>
        <taxon>Arthropoda</taxon>
        <taxon>Chelicerata</taxon>
        <taxon>Arachnida</taxon>
        <taxon>Araneae</taxon>
        <taxon>Araneomorphae</taxon>
        <taxon>Entelegynae</taxon>
        <taxon>Araneoidea</taxon>
        <taxon>Nephilidae</taxon>
        <taxon>Trichonephila</taxon>
        <taxon>Trichonephila inaurata</taxon>
    </lineage>
</organism>
<dbReference type="EMBL" id="BMAV01005715">
    <property type="protein sequence ID" value="GFY47018.1"/>
    <property type="molecule type" value="Genomic_DNA"/>
</dbReference>
<dbReference type="OrthoDB" id="7763962at2759"/>
<name>A0A8X6X4V1_9ARAC</name>
<evidence type="ECO:0000313" key="3">
    <source>
        <dbReference type="Proteomes" id="UP000886998"/>
    </source>
</evidence>
<evidence type="ECO:0000313" key="2">
    <source>
        <dbReference type="EMBL" id="GFY47018.1"/>
    </source>
</evidence>
<gene>
    <name evidence="2" type="primary">AVEN_14581_1</name>
    <name evidence="2" type="ORF">TNIN_277151</name>
</gene>
<accession>A0A8X6X4V1</accession>
<feature type="domain" description="DUF5641" evidence="1">
    <location>
        <begin position="54"/>
        <end position="111"/>
    </location>
</feature>
<proteinExistence type="predicted"/>
<dbReference type="PANTHER" id="PTHR47331">
    <property type="entry name" value="PHD-TYPE DOMAIN-CONTAINING PROTEIN"/>
    <property type="match status" value="1"/>
</dbReference>
<comment type="caution">
    <text evidence="2">The sequence shown here is derived from an EMBL/GenBank/DDBJ whole genome shotgun (WGS) entry which is preliminary data.</text>
</comment>
<dbReference type="AlphaFoldDB" id="A0A8X6X4V1"/>
<evidence type="ECO:0000259" key="1">
    <source>
        <dbReference type="Pfam" id="PF18701"/>
    </source>
</evidence>
<reference evidence="2" key="1">
    <citation type="submission" date="2020-08" db="EMBL/GenBank/DDBJ databases">
        <title>Multicomponent nature underlies the extraordinary mechanical properties of spider dragline silk.</title>
        <authorList>
            <person name="Kono N."/>
            <person name="Nakamura H."/>
            <person name="Mori M."/>
            <person name="Yoshida Y."/>
            <person name="Ohtoshi R."/>
            <person name="Malay A.D."/>
            <person name="Moran D.A.P."/>
            <person name="Tomita M."/>
            <person name="Numata K."/>
            <person name="Arakawa K."/>
        </authorList>
    </citation>
    <scope>NUCLEOTIDE SEQUENCE</scope>
</reference>
<sequence length="168" mass="19217">MAVEIRLGRPLPEHLQRKGKTFQKDFGFLFQPKLGEVITSSPEHTNDDKLSLHSRWDIVQKMKSGFGRRWKIDYLSNLQNRTKWKSPNNNFKVGEIVIIKVGNIPPATWLLDPSPEQESVWFHFKRLRAGRKGIDWAGKVGTIQWQVLPLSVQVANDQVGGWADGSCL</sequence>
<dbReference type="Pfam" id="PF18701">
    <property type="entry name" value="DUF5641"/>
    <property type="match status" value="1"/>
</dbReference>
<dbReference type="Proteomes" id="UP000886998">
    <property type="component" value="Unassembled WGS sequence"/>
</dbReference>
<protein>
    <submittedName>
        <fullName evidence="2">DUF5641 domain-containing protein</fullName>
    </submittedName>
</protein>